<evidence type="ECO:0000256" key="7">
    <source>
        <dbReference type="ARBA" id="ARBA00022801"/>
    </source>
</evidence>
<dbReference type="Gene3D" id="3.10.340.11">
    <property type="entry name" value="Methenyltetrahydromethanopterin Cyclohydrolase, Chain A, domain 1"/>
    <property type="match status" value="1"/>
</dbReference>
<name>A0A0M0BPK8_9ARCH</name>
<dbReference type="GO" id="GO:0006730">
    <property type="term" value="P:one-carbon metabolic process"/>
    <property type="evidence" value="ECO:0007669"/>
    <property type="project" value="UniProtKB-UniRule"/>
</dbReference>
<comment type="function">
    <text evidence="10">Catalyzes the hydrolysis of methenyl-H(4)MPT(+) to 5-formyl-H(4)MPT.</text>
</comment>
<evidence type="ECO:0000256" key="2">
    <source>
        <dbReference type="ARBA" id="ARBA00006902"/>
    </source>
</evidence>
<dbReference type="Gene3D" id="3.30.1030.10">
    <property type="entry name" value="Methenyltetrahydromethanopterin Cyclohydrolase, Chain A, domain 2"/>
    <property type="match status" value="1"/>
</dbReference>
<evidence type="ECO:0000256" key="3">
    <source>
        <dbReference type="ARBA" id="ARBA00012765"/>
    </source>
</evidence>
<dbReference type="InterPro" id="IPR003209">
    <property type="entry name" value="METHMP_CycHdrlase"/>
</dbReference>
<organism evidence="11 12">
    <name type="scientific">miscellaneous Crenarchaeota group-15 archaeon DG-45</name>
    <dbReference type="NCBI Taxonomy" id="1685127"/>
    <lineage>
        <taxon>Archaea</taxon>
        <taxon>Candidatus Bathyarchaeota</taxon>
        <taxon>MCG-15</taxon>
    </lineage>
</organism>
<dbReference type="NCBIfam" id="TIGR03120">
    <property type="entry name" value="one_C_mch"/>
    <property type="match status" value="1"/>
</dbReference>
<evidence type="ECO:0000256" key="9">
    <source>
        <dbReference type="ARBA" id="ARBA00048684"/>
    </source>
</evidence>
<dbReference type="HAMAP" id="MF_00486">
    <property type="entry name" value="McH"/>
    <property type="match status" value="1"/>
</dbReference>
<dbReference type="GO" id="GO:0018759">
    <property type="term" value="F:methenyltetrahydromethanopterin cyclohydrolase activity"/>
    <property type="evidence" value="ECO:0007669"/>
    <property type="project" value="UniProtKB-UniRule"/>
</dbReference>
<evidence type="ECO:0000256" key="10">
    <source>
        <dbReference type="HAMAP-Rule" id="MF_00486"/>
    </source>
</evidence>
<dbReference type="PATRIC" id="fig|1685127.3.peg.1160"/>
<evidence type="ECO:0000256" key="1">
    <source>
        <dbReference type="ARBA" id="ARBA00004496"/>
    </source>
</evidence>
<comment type="subcellular location">
    <subcellularLocation>
        <location evidence="1 10">Cytoplasm</location>
    </subcellularLocation>
</comment>
<keyword evidence="7 10" id="KW-0378">Hydrolase</keyword>
<dbReference type="AlphaFoldDB" id="A0A0M0BPK8"/>
<evidence type="ECO:0000256" key="6">
    <source>
        <dbReference type="ARBA" id="ARBA00022563"/>
    </source>
</evidence>
<keyword evidence="5 10" id="KW-0963">Cytoplasm</keyword>
<dbReference type="EMBL" id="LFWZ01000035">
    <property type="protein sequence ID" value="KON30305.1"/>
    <property type="molecule type" value="Genomic_DNA"/>
</dbReference>
<dbReference type="EC" id="3.5.4.27" evidence="3 10"/>
<reference evidence="11 12" key="1">
    <citation type="submission" date="2015-06" db="EMBL/GenBank/DDBJ databases">
        <title>New insights into the roles of widespread benthic archaea in carbon and nitrogen cycling.</title>
        <authorList>
            <person name="Lazar C.S."/>
            <person name="Baker B.J."/>
            <person name="Seitz K.W."/>
            <person name="Hyde A.S."/>
            <person name="Dick G.J."/>
            <person name="Hinrichs K.-U."/>
            <person name="Teske A.P."/>
        </authorList>
    </citation>
    <scope>NUCLEOTIDE SEQUENCE [LARGE SCALE GENOMIC DNA]</scope>
    <source>
        <strain evidence="11">DG-45</strain>
    </source>
</reference>
<comment type="catalytic activity">
    <reaction evidence="9 10">
        <text>5,10-methenyl-5,6,7,8-tetrahydromethanopterin + H2O = N(5)-formyl-5,6,7,8-tetrahydromethanopterin + H(+)</text>
        <dbReference type="Rhea" id="RHEA:19053"/>
        <dbReference type="ChEBI" id="CHEBI:15377"/>
        <dbReference type="ChEBI" id="CHEBI:15378"/>
        <dbReference type="ChEBI" id="CHEBI:58018"/>
        <dbReference type="ChEBI" id="CHEBI:58337"/>
        <dbReference type="EC" id="3.5.4.27"/>
    </reaction>
</comment>
<dbReference type="Pfam" id="PF02289">
    <property type="entry name" value="MCH"/>
    <property type="match status" value="1"/>
</dbReference>
<protein>
    <recommendedName>
        <fullName evidence="4 10">Methenyltetrahydromethanopterin cyclohydrolase</fullName>
        <ecNumber evidence="3 10">3.5.4.27</ecNumber>
    </recommendedName>
    <alternativeName>
        <fullName evidence="8 10">Methenyl-H4MPT cyclohydrolase</fullName>
    </alternativeName>
</protein>
<sequence>MLSVNRLAFRLVEELLDEPDYYGVTVERLPSGATVIDTGLFAPGGYEAGLMTTRVAMGGAGTASLGYADFGGLKLPTVVVSTDHPAVALFGAQLAGWRIKTEGYTADGSGPARALALKPKRVFGKIEYQDEADVAVLLLETDRKPPDEAAVLVAESCGVAPENVYLLLTSTTSMAGMVQISGRVVETGLFRLDVLELDLKKVAYGVGYAPIMPVHTDWGMAMGRAEDALTYGGVTGYIVDEDDETLRDLAGRAPSINCKDYGKTSYEIYKAVDFDFTQIDPALFAPAVVSLTSAKTGATFTGGEINAEIIKSSVLG</sequence>
<evidence type="ECO:0000313" key="11">
    <source>
        <dbReference type="EMBL" id="KON30305.1"/>
    </source>
</evidence>
<dbReference type="Proteomes" id="UP000037210">
    <property type="component" value="Unassembled WGS sequence"/>
</dbReference>
<evidence type="ECO:0000256" key="4">
    <source>
        <dbReference type="ARBA" id="ARBA00020597"/>
    </source>
</evidence>
<evidence type="ECO:0000313" key="12">
    <source>
        <dbReference type="Proteomes" id="UP000037210"/>
    </source>
</evidence>
<comment type="caution">
    <text evidence="11">The sequence shown here is derived from an EMBL/GenBank/DDBJ whole genome shotgun (WGS) entry which is preliminary data.</text>
</comment>
<accession>A0A0M0BPK8</accession>
<dbReference type="SUPFAM" id="SSF56199">
    <property type="entry name" value="Methenyltetrahydromethanopterin cyclohydrolase"/>
    <property type="match status" value="1"/>
</dbReference>
<comment type="similarity">
    <text evidence="2 10">Belongs to the MCH family.</text>
</comment>
<evidence type="ECO:0000256" key="8">
    <source>
        <dbReference type="ARBA" id="ARBA00030468"/>
    </source>
</evidence>
<gene>
    <name evidence="10" type="primary">mch</name>
    <name evidence="11" type="ORF">AC482_04235</name>
</gene>
<keyword evidence="6 10" id="KW-0554">One-carbon metabolism</keyword>
<proteinExistence type="inferred from homology"/>
<evidence type="ECO:0000256" key="5">
    <source>
        <dbReference type="ARBA" id="ARBA00022490"/>
    </source>
</evidence>
<dbReference type="GO" id="GO:0005737">
    <property type="term" value="C:cytoplasm"/>
    <property type="evidence" value="ECO:0007669"/>
    <property type="project" value="UniProtKB-SubCell"/>
</dbReference>